<organism evidence="2 3">
    <name type="scientific">Lampropedia aestuarii</name>
    <dbReference type="NCBI Taxonomy" id="2562762"/>
    <lineage>
        <taxon>Bacteria</taxon>
        <taxon>Pseudomonadati</taxon>
        <taxon>Pseudomonadota</taxon>
        <taxon>Betaproteobacteria</taxon>
        <taxon>Burkholderiales</taxon>
        <taxon>Comamonadaceae</taxon>
        <taxon>Lampropedia</taxon>
    </lineage>
</organism>
<dbReference type="Pfam" id="PF05137">
    <property type="entry name" value="PilN"/>
    <property type="match status" value="1"/>
</dbReference>
<feature type="compositionally biased region" description="Acidic residues" evidence="1">
    <location>
        <begin position="471"/>
        <end position="485"/>
    </location>
</feature>
<dbReference type="PANTHER" id="PTHR40278">
    <property type="entry name" value="DNA UTILIZATION PROTEIN HOFN"/>
    <property type="match status" value="1"/>
</dbReference>
<reference evidence="2 3" key="1">
    <citation type="submission" date="2019-04" db="EMBL/GenBank/DDBJ databases">
        <title>Lampropedia sp YIM MLB12 draf genome.</title>
        <authorList>
            <person name="Wang Y.-X."/>
        </authorList>
    </citation>
    <scope>NUCLEOTIDE SEQUENCE [LARGE SCALE GENOMIC DNA]</scope>
    <source>
        <strain evidence="2 3">YIM MLB12</strain>
    </source>
</reference>
<sequence>MSAPSSLDNQTPASPWVLFGIDLSTVGHDWLKAMRQLYQVAPLRWFELNPTIQVLRSDGRIAQWQSDQLLVTAGNAPAQQQPFTAVELPEDLILRRALSLPDLPSAQIHDAVALDLMSSSPFQADDIAWGYVQTASEDGVQIHSAFASRTQIAQYLDSVATQQAWPSAQSEIWVFAPGSAQPIIFQGYGETIAEQARNKRRLRASTALGLLGLLLIAAAITPTLQVRHQAIQAEQAYQQLQAQTSTLSEERAQFTKALDSVAQIKTYNEQRINPLEVLELLSELLPKDVSVIGLKIEGQSVELTAEADNAAAIIQALGELDSFTEVRTTRPVQQVAQANKERFTVEMRIAPGAFNMKFSEELIAEPEPAQETDSNSATQAPAATPAAAEGSLQNSADPVGSSSAVIGGGSTRRGQSSGSSGVAPPSVPPPPLDLRALPTSPAAEPPTAPDNADSESSNQDQMESEEHMEQDGDADPSLADEESQS</sequence>
<dbReference type="InterPro" id="IPR007813">
    <property type="entry name" value="PilN"/>
</dbReference>
<dbReference type="EMBL" id="SSWX01000002">
    <property type="protein sequence ID" value="THJ36035.1"/>
    <property type="molecule type" value="Genomic_DNA"/>
</dbReference>
<evidence type="ECO:0000256" key="1">
    <source>
        <dbReference type="SAM" id="MobiDB-lite"/>
    </source>
</evidence>
<dbReference type="AlphaFoldDB" id="A0A4S5BY73"/>
<dbReference type="RefSeq" id="WP_136404941.1">
    <property type="nucleotide sequence ID" value="NZ_SSWX01000002.1"/>
</dbReference>
<evidence type="ECO:0008006" key="4">
    <source>
        <dbReference type="Google" id="ProtNLM"/>
    </source>
</evidence>
<evidence type="ECO:0000313" key="3">
    <source>
        <dbReference type="Proteomes" id="UP000306236"/>
    </source>
</evidence>
<gene>
    <name evidence="2" type="ORF">E8K88_01815</name>
</gene>
<accession>A0A4S5BY73</accession>
<comment type="caution">
    <text evidence="2">The sequence shown here is derived from an EMBL/GenBank/DDBJ whole genome shotgun (WGS) entry which is preliminary data.</text>
</comment>
<protein>
    <recommendedName>
        <fullName evidence="4">PilN domain-containing protein</fullName>
    </recommendedName>
</protein>
<feature type="compositionally biased region" description="Low complexity" evidence="1">
    <location>
        <begin position="412"/>
        <end position="424"/>
    </location>
</feature>
<keyword evidence="3" id="KW-1185">Reference proteome</keyword>
<dbReference type="OrthoDB" id="8906642at2"/>
<feature type="region of interest" description="Disordered" evidence="1">
    <location>
        <begin position="366"/>
        <end position="485"/>
    </location>
</feature>
<feature type="compositionally biased region" description="Low complexity" evidence="1">
    <location>
        <begin position="377"/>
        <end position="388"/>
    </location>
</feature>
<dbReference type="InterPro" id="IPR052534">
    <property type="entry name" value="Extracell_DNA_Util/SecSys_Comp"/>
</dbReference>
<proteinExistence type="predicted"/>
<evidence type="ECO:0000313" key="2">
    <source>
        <dbReference type="EMBL" id="THJ36035.1"/>
    </source>
</evidence>
<name>A0A4S5BY73_9BURK</name>
<dbReference type="Proteomes" id="UP000306236">
    <property type="component" value="Unassembled WGS sequence"/>
</dbReference>
<dbReference type="PANTHER" id="PTHR40278:SF1">
    <property type="entry name" value="DNA UTILIZATION PROTEIN HOFN"/>
    <property type="match status" value="1"/>
</dbReference>